<dbReference type="InterPro" id="IPR036663">
    <property type="entry name" value="Fumarylacetoacetase_C_sf"/>
</dbReference>
<dbReference type="EMBL" id="VBRC01000001">
    <property type="protein sequence ID" value="TLK32007.1"/>
    <property type="molecule type" value="Genomic_DNA"/>
</dbReference>
<dbReference type="NCBIfam" id="TIGR02312">
    <property type="entry name" value="HpaH"/>
    <property type="match status" value="1"/>
</dbReference>
<organism evidence="2 3">
    <name type="scientific">Deinococcus metallilatus</name>
    <dbReference type="NCBI Taxonomy" id="1211322"/>
    <lineage>
        <taxon>Bacteria</taxon>
        <taxon>Thermotogati</taxon>
        <taxon>Deinococcota</taxon>
        <taxon>Deinococci</taxon>
        <taxon>Deinococcales</taxon>
        <taxon>Deinococcaceae</taxon>
        <taxon>Deinococcus</taxon>
    </lineage>
</organism>
<evidence type="ECO:0000313" key="4">
    <source>
        <dbReference type="Proteomes" id="UP000536909"/>
    </source>
</evidence>
<reference evidence="1 4" key="2">
    <citation type="submission" date="2020-08" db="EMBL/GenBank/DDBJ databases">
        <title>Genomic Encyclopedia of Type Strains, Phase IV (KMG-IV): sequencing the most valuable type-strain genomes for metagenomic binning, comparative biology and taxonomic classification.</title>
        <authorList>
            <person name="Goeker M."/>
        </authorList>
    </citation>
    <scope>NUCLEOTIDE SEQUENCE [LARGE SCALE GENOMIC DNA]</scope>
    <source>
        <strain evidence="1 4">DSM 105434</strain>
    </source>
</reference>
<dbReference type="PANTHER" id="PTHR30143">
    <property type="entry name" value="ACID HYDRATASE"/>
    <property type="match status" value="1"/>
</dbReference>
<dbReference type="Gene3D" id="3.90.850.10">
    <property type="entry name" value="Fumarylacetoacetase-like, C-terminal domain"/>
    <property type="match status" value="1"/>
</dbReference>
<dbReference type="EMBL" id="JACHFV010000001">
    <property type="protein sequence ID" value="MBB5293280.1"/>
    <property type="molecule type" value="Genomic_DNA"/>
</dbReference>
<dbReference type="GO" id="GO:0008684">
    <property type="term" value="F:2-oxopent-4-enoate hydratase activity"/>
    <property type="evidence" value="ECO:0007669"/>
    <property type="project" value="TreeGrafter"/>
</dbReference>
<keyword evidence="4" id="KW-1185">Reference proteome</keyword>
<comment type="caution">
    <text evidence="2">The sequence shown here is derived from an EMBL/GenBank/DDBJ whole genome shotgun (WGS) entry which is preliminary data.</text>
</comment>
<sequence length="289" mass="30472">MSSEPSAVGGQPSGRRVIPEDALSGLAAELDGAEASGAQLLPFSERFPGMTIADAYAVQRAWVARKTGAGRRVLGHKIGLTSRAMQMASQIDEPDYGALLDDMFFEPNGDIPLSRFVAPKVEVELAFVLRSDLRGPSVTIFDVLRATEYVTPAAEIIDARIQRVSQETGQPRRVTDTISDNAANAGVILGGQAVHPDEVDLRWAAALCVRNGVIEETGVAAGVLGNPATGIAWLANRLAPHGEGLKAGEIVLAGSFTRPVDIASGDVFTFDYGPLGTFSCRFAGVARGR</sequence>
<evidence type="ECO:0000313" key="3">
    <source>
        <dbReference type="Proteomes" id="UP000308000"/>
    </source>
</evidence>
<dbReference type="RefSeq" id="WP_129117341.1">
    <property type="nucleotide sequence ID" value="NZ_BSUI01000012.1"/>
</dbReference>
<dbReference type="InterPro" id="IPR012690">
    <property type="entry name" value="HpcG"/>
</dbReference>
<dbReference type="AlphaFoldDB" id="A0AAJ5F5Z7"/>
<evidence type="ECO:0000313" key="1">
    <source>
        <dbReference type="EMBL" id="MBB5293280.1"/>
    </source>
</evidence>
<dbReference type="InterPro" id="IPR050772">
    <property type="entry name" value="Hydratase-Decarb/MhpD_sf"/>
</dbReference>
<proteinExistence type="predicted"/>
<dbReference type="PANTHER" id="PTHR30143:SF0">
    <property type="entry name" value="2-KETO-4-PENTENOATE HYDRATASE"/>
    <property type="match status" value="1"/>
</dbReference>
<evidence type="ECO:0000313" key="2">
    <source>
        <dbReference type="EMBL" id="TLK32007.1"/>
    </source>
</evidence>
<dbReference type="SUPFAM" id="SSF56529">
    <property type="entry name" value="FAH"/>
    <property type="match status" value="1"/>
</dbReference>
<dbReference type="Proteomes" id="UP000308000">
    <property type="component" value="Unassembled WGS sequence"/>
</dbReference>
<protein>
    <submittedName>
        <fullName evidence="1">2-oxo-hept-3-ene-1,7-dioate hydratase</fullName>
        <ecNumber evidence="1">4.2.1.-</ecNumber>
    </submittedName>
    <submittedName>
        <fullName evidence="2">2-oxo-hepta-3-ene-1,7-dioic acid hydratase</fullName>
    </submittedName>
</protein>
<keyword evidence="1" id="KW-0456">Lyase</keyword>
<dbReference type="GO" id="GO:0005737">
    <property type="term" value="C:cytoplasm"/>
    <property type="evidence" value="ECO:0007669"/>
    <property type="project" value="TreeGrafter"/>
</dbReference>
<dbReference type="Proteomes" id="UP000536909">
    <property type="component" value="Unassembled WGS sequence"/>
</dbReference>
<dbReference type="EC" id="4.2.1.-" evidence="1"/>
<name>A0AAJ5F5Z7_9DEIO</name>
<gene>
    <name evidence="2" type="primary">hpaH</name>
    <name evidence="2" type="ORF">FCS05_00645</name>
    <name evidence="1" type="ORF">HNQ10_000093</name>
</gene>
<reference evidence="2 3" key="1">
    <citation type="submission" date="2019-04" db="EMBL/GenBank/DDBJ databases">
        <title>Deinococcus metalilatus MA1002 mutant No.5.</title>
        <authorList>
            <person name="Park W."/>
            <person name="Park C."/>
        </authorList>
    </citation>
    <scope>NUCLEOTIDE SEQUENCE [LARGE SCALE GENOMIC DNA]</scope>
    <source>
        <strain evidence="2 3">MA1002-m5</strain>
    </source>
</reference>
<accession>A0AAJ5F5Z7</accession>
<dbReference type="GO" id="GO:0018817">
    <property type="term" value="F:2-oxo-hept-3-ene-1,7-dioate hydratase activity"/>
    <property type="evidence" value="ECO:0007669"/>
    <property type="project" value="InterPro"/>
</dbReference>